<reference evidence="2" key="2">
    <citation type="submission" date="2025-08" db="UniProtKB">
        <authorList>
            <consortium name="Ensembl"/>
        </authorList>
    </citation>
    <scope>IDENTIFICATION</scope>
</reference>
<evidence type="ECO:0000313" key="3">
    <source>
        <dbReference type="Proteomes" id="UP000008144"/>
    </source>
</evidence>
<dbReference type="InParanoid" id="H2XJN7"/>
<accession>H2XJN7</accession>
<dbReference type="HOGENOM" id="CLU_3379428_0_0_1"/>
<dbReference type="Proteomes" id="UP000008144">
    <property type="component" value="Unassembled WGS sequence"/>
</dbReference>
<feature type="compositionally biased region" description="Basic and acidic residues" evidence="1">
    <location>
        <begin position="9"/>
        <end position="19"/>
    </location>
</feature>
<evidence type="ECO:0000313" key="2">
    <source>
        <dbReference type="Ensembl" id="ENSCINP00000029869.1"/>
    </source>
</evidence>
<protein>
    <submittedName>
        <fullName evidence="2">Uncharacterized protein</fullName>
    </submittedName>
</protein>
<dbReference type="AlphaFoldDB" id="H2XJN7"/>
<reference evidence="3" key="1">
    <citation type="journal article" date="2002" name="Science">
        <title>The draft genome of Ciona intestinalis: insights into chordate and vertebrate origins.</title>
        <authorList>
            <person name="Dehal P."/>
            <person name="Satou Y."/>
            <person name="Campbell R.K."/>
            <person name="Chapman J."/>
            <person name="Degnan B."/>
            <person name="De Tomaso A."/>
            <person name="Davidson B."/>
            <person name="Di Gregorio A."/>
            <person name="Gelpke M."/>
            <person name="Goodstein D.M."/>
            <person name="Harafuji N."/>
            <person name="Hastings K.E."/>
            <person name="Ho I."/>
            <person name="Hotta K."/>
            <person name="Huang W."/>
            <person name="Kawashima T."/>
            <person name="Lemaire P."/>
            <person name="Martinez D."/>
            <person name="Meinertzhagen I.A."/>
            <person name="Necula S."/>
            <person name="Nonaka M."/>
            <person name="Putnam N."/>
            <person name="Rash S."/>
            <person name="Saiga H."/>
            <person name="Satake M."/>
            <person name="Terry A."/>
            <person name="Yamada L."/>
            <person name="Wang H.G."/>
            <person name="Awazu S."/>
            <person name="Azumi K."/>
            <person name="Boore J."/>
            <person name="Branno M."/>
            <person name="Chin-Bow S."/>
            <person name="DeSantis R."/>
            <person name="Doyle S."/>
            <person name="Francino P."/>
            <person name="Keys D.N."/>
            <person name="Haga S."/>
            <person name="Hayashi H."/>
            <person name="Hino K."/>
            <person name="Imai K.S."/>
            <person name="Inaba K."/>
            <person name="Kano S."/>
            <person name="Kobayashi K."/>
            <person name="Kobayashi M."/>
            <person name="Lee B.I."/>
            <person name="Makabe K.W."/>
            <person name="Manohar C."/>
            <person name="Matassi G."/>
            <person name="Medina M."/>
            <person name="Mochizuki Y."/>
            <person name="Mount S."/>
            <person name="Morishita T."/>
            <person name="Miura S."/>
            <person name="Nakayama A."/>
            <person name="Nishizaka S."/>
            <person name="Nomoto H."/>
            <person name="Ohta F."/>
            <person name="Oishi K."/>
            <person name="Rigoutsos I."/>
            <person name="Sano M."/>
            <person name="Sasaki A."/>
            <person name="Sasakura Y."/>
            <person name="Shoguchi E."/>
            <person name="Shin-i T."/>
            <person name="Spagnuolo A."/>
            <person name="Stainier D."/>
            <person name="Suzuki M.M."/>
            <person name="Tassy O."/>
            <person name="Takatori N."/>
            <person name="Tokuoka M."/>
            <person name="Yagi K."/>
            <person name="Yoshizaki F."/>
            <person name="Wada S."/>
            <person name="Zhang C."/>
            <person name="Hyatt P.D."/>
            <person name="Larimer F."/>
            <person name="Detter C."/>
            <person name="Doggett N."/>
            <person name="Glavina T."/>
            <person name="Hawkins T."/>
            <person name="Richardson P."/>
            <person name="Lucas S."/>
            <person name="Kohara Y."/>
            <person name="Levine M."/>
            <person name="Satoh N."/>
            <person name="Rokhsar D.S."/>
        </authorList>
    </citation>
    <scope>NUCLEOTIDE SEQUENCE [LARGE SCALE GENOMIC DNA]</scope>
</reference>
<reference evidence="2" key="3">
    <citation type="submission" date="2025-09" db="UniProtKB">
        <authorList>
            <consortium name="Ensembl"/>
        </authorList>
    </citation>
    <scope>IDENTIFICATION</scope>
</reference>
<dbReference type="Ensembl" id="ENSCINT00000033660.1">
    <property type="protein sequence ID" value="ENSCINP00000029869.1"/>
    <property type="gene ID" value="ENSCING00000018907.1"/>
</dbReference>
<feature type="region of interest" description="Disordered" evidence="1">
    <location>
        <begin position="1"/>
        <end position="34"/>
    </location>
</feature>
<name>H2XJN7_CIOIN</name>
<keyword evidence="3" id="KW-1185">Reference proteome</keyword>
<organism evidence="2 3">
    <name type="scientific">Ciona intestinalis</name>
    <name type="common">Transparent sea squirt</name>
    <name type="synonym">Ascidia intestinalis</name>
    <dbReference type="NCBI Taxonomy" id="7719"/>
    <lineage>
        <taxon>Eukaryota</taxon>
        <taxon>Metazoa</taxon>
        <taxon>Chordata</taxon>
        <taxon>Tunicata</taxon>
        <taxon>Ascidiacea</taxon>
        <taxon>Phlebobranchia</taxon>
        <taxon>Cionidae</taxon>
        <taxon>Ciona</taxon>
    </lineage>
</organism>
<proteinExistence type="predicted"/>
<sequence length="34" mass="3616">PDTSKPTNKRTDSAEHAEELSSVSREQPVAGCST</sequence>
<evidence type="ECO:0000256" key="1">
    <source>
        <dbReference type="SAM" id="MobiDB-lite"/>
    </source>
</evidence>